<protein>
    <submittedName>
        <fullName evidence="2">Helix-turn-helix domain-containing protein</fullName>
    </submittedName>
</protein>
<dbReference type="InterPro" id="IPR055247">
    <property type="entry name" value="InsJ-like_HTH"/>
</dbReference>
<dbReference type="SUPFAM" id="SSF48295">
    <property type="entry name" value="TrpR-like"/>
    <property type="match status" value="1"/>
</dbReference>
<keyword evidence="3" id="KW-1185">Reference proteome</keyword>
<sequence>MNQYIKRTQRDYSLSFKLAVVEQVEKGEMTYRQAQDRYGIQGSQTVMNWLRKYGQLDWRTSPSTRTCGD</sequence>
<gene>
    <name evidence="2" type="ORF">QO199_05840</name>
</gene>
<proteinExistence type="predicted"/>
<dbReference type="InterPro" id="IPR010921">
    <property type="entry name" value="Trp_repressor/repl_initiator"/>
</dbReference>
<name>A0ABT8LLJ6_9GAMM</name>
<dbReference type="RefSeq" id="WP_301479945.1">
    <property type="nucleotide sequence ID" value="NZ_JASMRX010000001.1"/>
</dbReference>
<accession>A0ABT8LLJ6</accession>
<feature type="non-terminal residue" evidence="2">
    <location>
        <position position="69"/>
    </location>
</feature>
<evidence type="ECO:0000313" key="3">
    <source>
        <dbReference type="Proteomes" id="UP001176500"/>
    </source>
</evidence>
<feature type="domain" description="Insertion element IS150 protein InsJ-like helix-turn-helix" evidence="1">
    <location>
        <begin position="16"/>
        <end position="55"/>
    </location>
</feature>
<dbReference type="Gene3D" id="1.10.10.10">
    <property type="entry name" value="Winged helix-like DNA-binding domain superfamily/Winged helix DNA-binding domain"/>
    <property type="match status" value="1"/>
</dbReference>
<dbReference type="InterPro" id="IPR036388">
    <property type="entry name" value="WH-like_DNA-bd_sf"/>
</dbReference>
<comment type="caution">
    <text evidence="2">The sequence shown here is derived from an EMBL/GenBank/DDBJ whole genome shotgun (WGS) entry which is preliminary data.</text>
</comment>
<reference evidence="2" key="1">
    <citation type="submission" date="2023-05" db="EMBL/GenBank/DDBJ databases">
        <title>Cannabis rhizosphere genomes.</title>
        <authorList>
            <person name="Goff K.L."/>
        </authorList>
    </citation>
    <scope>NUCLEOTIDE SEQUENCE</scope>
    <source>
        <strain evidence="2">SPPC 2817</strain>
    </source>
</reference>
<organism evidence="2 3">
    <name type="scientific">Serratia bockelmannii</name>
    <dbReference type="NCBI Taxonomy" id="2703793"/>
    <lineage>
        <taxon>Bacteria</taxon>
        <taxon>Pseudomonadati</taxon>
        <taxon>Pseudomonadota</taxon>
        <taxon>Gammaproteobacteria</taxon>
        <taxon>Enterobacterales</taxon>
        <taxon>Yersiniaceae</taxon>
        <taxon>Serratia</taxon>
    </lineage>
</organism>
<evidence type="ECO:0000259" key="1">
    <source>
        <dbReference type="Pfam" id="PF13518"/>
    </source>
</evidence>
<dbReference type="Proteomes" id="UP001176500">
    <property type="component" value="Unassembled WGS sequence"/>
</dbReference>
<dbReference type="Pfam" id="PF13518">
    <property type="entry name" value="HTH_28"/>
    <property type="match status" value="1"/>
</dbReference>
<evidence type="ECO:0000313" key="2">
    <source>
        <dbReference type="EMBL" id="MDN6878181.1"/>
    </source>
</evidence>
<dbReference type="EMBL" id="JASMRX010000001">
    <property type="protein sequence ID" value="MDN6878181.1"/>
    <property type="molecule type" value="Genomic_DNA"/>
</dbReference>